<dbReference type="RefSeq" id="WP_110756101.1">
    <property type="nucleotide sequence ID" value="NZ_PRLG01000003.1"/>
</dbReference>
<comment type="caution">
    <text evidence="1">The sequence shown here is derived from an EMBL/GenBank/DDBJ whole genome shotgun (WGS) entry which is preliminary data.</text>
</comment>
<sequence>MRGIQKRVCLIVSMGNFERHMEENLNLAKEHGQHVFTLTGDGLVDIDEAQRIPVNILKLTTPELQVWSSMINEQIIELGIHSEDMVIFAVGQSFRGILPIGIMINHDLRIGA</sequence>
<accession>A0A2W0CJ90</accession>
<gene>
    <name evidence="1" type="ORF">PIL02S_00506</name>
</gene>
<organism evidence="1 2">
    <name type="scientific">Paenibacillus illinoisensis</name>
    <dbReference type="NCBI Taxonomy" id="59845"/>
    <lineage>
        <taxon>Bacteria</taxon>
        <taxon>Bacillati</taxon>
        <taxon>Bacillota</taxon>
        <taxon>Bacilli</taxon>
        <taxon>Bacillales</taxon>
        <taxon>Paenibacillaceae</taxon>
        <taxon>Paenibacillus</taxon>
    </lineage>
</organism>
<protein>
    <submittedName>
        <fullName evidence="1">Uncharacterized protein</fullName>
    </submittedName>
</protein>
<proteinExistence type="predicted"/>
<dbReference type="OrthoDB" id="2625226at2"/>
<evidence type="ECO:0000313" key="1">
    <source>
        <dbReference type="EMBL" id="PYY30959.1"/>
    </source>
</evidence>
<evidence type="ECO:0000313" key="2">
    <source>
        <dbReference type="Proteomes" id="UP000247459"/>
    </source>
</evidence>
<dbReference type="AlphaFoldDB" id="A0A2W0CJ90"/>
<reference evidence="1 2" key="1">
    <citation type="submission" date="2018-01" db="EMBL/GenBank/DDBJ databases">
        <title>Genome sequence of the PGP bacterium Paenibacillus illinoisensis E3.</title>
        <authorList>
            <person name="Rolli E."/>
            <person name="Marasco R."/>
            <person name="Bessem C."/>
            <person name="Michoud G."/>
            <person name="Gaiarsa S."/>
            <person name="Borin S."/>
            <person name="Daffonchio D."/>
        </authorList>
    </citation>
    <scope>NUCLEOTIDE SEQUENCE [LARGE SCALE GENOMIC DNA]</scope>
    <source>
        <strain evidence="1 2">E3</strain>
    </source>
</reference>
<dbReference type="Proteomes" id="UP000247459">
    <property type="component" value="Unassembled WGS sequence"/>
</dbReference>
<dbReference type="EMBL" id="PRLG01000003">
    <property type="protein sequence ID" value="PYY30959.1"/>
    <property type="molecule type" value="Genomic_DNA"/>
</dbReference>
<name>A0A2W0CJ90_9BACL</name>